<feature type="chain" id="PRO_5007573104" evidence="1">
    <location>
        <begin position="20"/>
        <end position="198"/>
    </location>
</feature>
<dbReference type="Proteomes" id="UP000075391">
    <property type="component" value="Unassembled WGS sequence"/>
</dbReference>
<dbReference type="PANTHER" id="PTHR43640:SF1">
    <property type="entry name" value="THIOREDOXIN-DEPENDENT PEROXIREDOXIN"/>
    <property type="match status" value="1"/>
</dbReference>
<dbReference type="InterPro" id="IPR036249">
    <property type="entry name" value="Thioredoxin-like_sf"/>
</dbReference>
<comment type="caution">
    <text evidence="3">The sequence shown here is derived from an EMBL/GenBank/DDBJ whole genome shotgun (WGS) entry which is preliminary data.</text>
</comment>
<dbReference type="AlphaFoldDB" id="A0A150WIF2"/>
<dbReference type="InterPro" id="IPR000866">
    <property type="entry name" value="AhpC/TSA"/>
</dbReference>
<gene>
    <name evidence="3" type="ORF">AZI85_04920</name>
</gene>
<dbReference type="Pfam" id="PF00578">
    <property type="entry name" value="AhpC-TSA"/>
    <property type="match status" value="1"/>
</dbReference>
<dbReference type="PANTHER" id="PTHR43640">
    <property type="entry name" value="OS07G0260300 PROTEIN"/>
    <property type="match status" value="1"/>
</dbReference>
<evidence type="ECO:0000313" key="4">
    <source>
        <dbReference type="Proteomes" id="UP000075391"/>
    </source>
</evidence>
<dbReference type="GO" id="GO:0016209">
    <property type="term" value="F:antioxidant activity"/>
    <property type="evidence" value="ECO:0007669"/>
    <property type="project" value="InterPro"/>
</dbReference>
<evidence type="ECO:0000259" key="2">
    <source>
        <dbReference type="PROSITE" id="PS51352"/>
    </source>
</evidence>
<protein>
    <submittedName>
        <fullName evidence="3">Alkyl hydroperoxide reductase</fullName>
    </submittedName>
</protein>
<dbReference type="OrthoDB" id="5291838at2"/>
<accession>A0A150WIF2</accession>
<dbReference type="SUPFAM" id="SSF52833">
    <property type="entry name" value="Thioredoxin-like"/>
    <property type="match status" value="1"/>
</dbReference>
<dbReference type="InterPro" id="IPR013766">
    <property type="entry name" value="Thioredoxin_domain"/>
</dbReference>
<dbReference type="RefSeq" id="WP_063243730.1">
    <property type="nucleotide sequence ID" value="NZ_LUKF01000014.1"/>
</dbReference>
<dbReference type="PROSITE" id="PS51352">
    <property type="entry name" value="THIOREDOXIN_2"/>
    <property type="match status" value="1"/>
</dbReference>
<proteinExistence type="predicted"/>
<dbReference type="GO" id="GO:0016491">
    <property type="term" value="F:oxidoreductase activity"/>
    <property type="evidence" value="ECO:0007669"/>
    <property type="project" value="InterPro"/>
</dbReference>
<dbReference type="InterPro" id="IPR047262">
    <property type="entry name" value="PRX-like1"/>
</dbReference>
<dbReference type="EMBL" id="LUKF01000014">
    <property type="protein sequence ID" value="KYG63378.1"/>
    <property type="molecule type" value="Genomic_DNA"/>
</dbReference>
<feature type="signal peptide" evidence="1">
    <location>
        <begin position="1"/>
        <end position="19"/>
    </location>
</feature>
<keyword evidence="1" id="KW-0732">Signal</keyword>
<reference evidence="3 4" key="1">
    <citation type="submission" date="2016-03" db="EMBL/GenBank/DDBJ databases">
        <authorList>
            <person name="Ploux O."/>
        </authorList>
    </citation>
    <scope>NUCLEOTIDE SEQUENCE [LARGE SCALE GENOMIC DNA]</scope>
    <source>
        <strain evidence="3 4">BER2</strain>
    </source>
</reference>
<evidence type="ECO:0000313" key="3">
    <source>
        <dbReference type="EMBL" id="KYG63378.1"/>
    </source>
</evidence>
<organism evidence="3 4">
    <name type="scientific">Bdellovibrio bacteriovorus</name>
    <dbReference type="NCBI Taxonomy" id="959"/>
    <lineage>
        <taxon>Bacteria</taxon>
        <taxon>Pseudomonadati</taxon>
        <taxon>Bdellovibrionota</taxon>
        <taxon>Bdellovibrionia</taxon>
        <taxon>Bdellovibrionales</taxon>
        <taxon>Pseudobdellovibrionaceae</taxon>
        <taxon>Bdellovibrio</taxon>
    </lineage>
</organism>
<dbReference type="Gene3D" id="3.40.30.10">
    <property type="entry name" value="Glutaredoxin"/>
    <property type="match status" value="1"/>
</dbReference>
<sequence>MKKIFAMLLITCASSLAMAEAKIGSPAPDFSVVDATGKTHKLADYKGKYVVLEWYNKDCPYVRKHYDSKNMQKIQGDMTAKNIVWLSVISSAPGKQGHLAAADAVKNAQKEGSKASAILLDEKGAMGKAYGAKTTPHMYLIDPQGVLRYNGAIDSNDSADPKTIATSENYIVRAVASAEKGEKIAKETSKPYGCSVKY</sequence>
<name>A0A150WIF2_BDEBC</name>
<evidence type="ECO:0000256" key="1">
    <source>
        <dbReference type="SAM" id="SignalP"/>
    </source>
</evidence>
<feature type="domain" description="Thioredoxin" evidence="2">
    <location>
        <begin position="21"/>
        <end position="180"/>
    </location>
</feature>